<accession>A0ABX2JXT7</accession>
<evidence type="ECO:0000313" key="2">
    <source>
        <dbReference type="EMBL" id="NTY62215.1"/>
    </source>
</evidence>
<organism evidence="2 3">
    <name type="scientific">Mycolicibacterium sphagni</name>
    <dbReference type="NCBI Taxonomy" id="1786"/>
    <lineage>
        <taxon>Bacteria</taxon>
        <taxon>Bacillati</taxon>
        <taxon>Actinomycetota</taxon>
        <taxon>Actinomycetes</taxon>
        <taxon>Mycobacteriales</taxon>
        <taxon>Mycobacteriaceae</taxon>
        <taxon>Mycolicibacterium</taxon>
    </lineage>
</organism>
<proteinExistence type="predicted"/>
<feature type="chain" id="PRO_5046994123" description="Secreted protein" evidence="1">
    <location>
        <begin position="28"/>
        <end position="144"/>
    </location>
</feature>
<protein>
    <recommendedName>
        <fullName evidence="4">Secreted protein</fullName>
    </recommendedName>
</protein>
<sequence length="144" mass="13855">MSTKLQATASAAVLAAGLAITPAVAHAAPSLAPFSTNVGNSAELLIDPVVIVPGSNKKASAAASASATPVQVVFGGLAESVNQFVGATVAALGYGTAAVLVVTGNVISLLLPALGAPITAAGVAVSNATTSYVVNQKIGPYSTL</sequence>
<gene>
    <name evidence="2" type="ORF">FEG63_21985</name>
</gene>
<dbReference type="EMBL" id="VBSB01000015">
    <property type="protein sequence ID" value="NTY62215.1"/>
    <property type="molecule type" value="Genomic_DNA"/>
</dbReference>
<name>A0ABX2JXT7_9MYCO</name>
<keyword evidence="3" id="KW-1185">Reference proteome</keyword>
<evidence type="ECO:0000256" key="1">
    <source>
        <dbReference type="SAM" id="SignalP"/>
    </source>
</evidence>
<keyword evidence="1" id="KW-0732">Signal</keyword>
<comment type="caution">
    <text evidence="2">The sequence shown here is derived from an EMBL/GenBank/DDBJ whole genome shotgun (WGS) entry which is preliminary data.</text>
</comment>
<reference evidence="2 3" key="1">
    <citation type="submission" date="2019-05" db="EMBL/GenBank/DDBJ databases">
        <title>Mycolicibacterium sphagni ENV482 genome assembly.</title>
        <authorList>
            <person name="Chen W."/>
            <person name="Faulkner N.W."/>
            <person name="Hyman M.R."/>
        </authorList>
    </citation>
    <scope>NUCLEOTIDE SEQUENCE [LARGE SCALE GENOMIC DNA]</scope>
    <source>
        <strain evidence="2 3">ENV482</strain>
    </source>
</reference>
<feature type="signal peptide" evidence="1">
    <location>
        <begin position="1"/>
        <end position="27"/>
    </location>
</feature>
<dbReference type="Proteomes" id="UP000708347">
    <property type="component" value="Unassembled WGS sequence"/>
</dbReference>
<evidence type="ECO:0008006" key="4">
    <source>
        <dbReference type="Google" id="ProtNLM"/>
    </source>
</evidence>
<evidence type="ECO:0000313" key="3">
    <source>
        <dbReference type="Proteomes" id="UP000708347"/>
    </source>
</evidence>